<organism evidence="1 2">
    <name type="scientific">Chthoniobacter flavus Ellin428</name>
    <dbReference type="NCBI Taxonomy" id="497964"/>
    <lineage>
        <taxon>Bacteria</taxon>
        <taxon>Pseudomonadati</taxon>
        <taxon>Verrucomicrobiota</taxon>
        <taxon>Spartobacteria</taxon>
        <taxon>Chthoniobacterales</taxon>
        <taxon>Chthoniobacteraceae</taxon>
        <taxon>Chthoniobacter</taxon>
    </lineage>
</organism>
<gene>
    <name evidence="1" type="ORF">CfE428DRAFT_1090</name>
</gene>
<dbReference type="InParanoid" id="B4CWQ2"/>
<sequence length="64" mass="7100">MPREFSLHIGSGGKCVIKEGEDNTLSEFADILTAMTYVRQRVGEESAVLTVYDAHGKEAFKRPL</sequence>
<dbReference type="RefSeq" id="WP_006978416.1">
    <property type="nucleotide sequence ID" value="NZ_ABVL01000002.1"/>
</dbReference>
<evidence type="ECO:0000313" key="1">
    <source>
        <dbReference type="EMBL" id="EDY21844.1"/>
    </source>
</evidence>
<name>B4CWQ2_9BACT</name>
<reference evidence="1 2" key="1">
    <citation type="journal article" date="2011" name="J. Bacteriol.">
        <title>Genome sequence of Chthoniobacter flavus Ellin428, an aerobic heterotrophic soil bacterium.</title>
        <authorList>
            <person name="Kant R."/>
            <person name="van Passel M.W."/>
            <person name="Palva A."/>
            <person name="Lucas S."/>
            <person name="Lapidus A."/>
            <person name="Glavina Del Rio T."/>
            <person name="Dalin E."/>
            <person name="Tice H."/>
            <person name="Bruce D."/>
            <person name="Goodwin L."/>
            <person name="Pitluck S."/>
            <person name="Larimer F.W."/>
            <person name="Land M.L."/>
            <person name="Hauser L."/>
            <person name="Sangwan P."/>
            <person name="de Vos W.M."/>
            <person name="Janssen P.H."/>
            <person name="Smidt H."/>
        </authorList>
    </citation>
    <scope>NUCLEOTIDE SEQUENCE [LARGE SCALE GENOMIC DNA]</scope>
    <source>
        <strain evidence="1 2">Ellin428</strain>
    </source>
</reference>
<accession>B4CWQ2</accession>
<proteinExistence type="predicted"/>
<dbReference type="Proteomes" id="UP000005824">
    <property type="component" value="Unassembled WGS sequence"/>
</dbReference>
<dbReference type="AlphaFoldDB" id="B4CWQ2"/>
<keyword evidence="2" id="KW-1185">Reference proteome</keyword>
<dbReference type="EMBL" id="ABVL01000002">
    <property type="protein sequence ID" value="EDY21844.1"/>
    <property type="molecule type" value="Genomic_DNA"/>
</dbReference>
<dbReference type="STRING" id="497964.CfE428DRAFT_1090"/>
<comment type="caution">
    <text evidence="1">The sequence shown here is derived from an EMBL/GenBank/DDBJ whole genome shotgun (WGS) entry which is preliminary data.</text>
</comment>
<evidence type="ECO:0000313" key="2">
    <source>
        <dbReference type="Proteomes" id="UP000005824"/>
    </source>
</evidence>
<protein>
    <submittedName>
        <fullName evidence="1">Uncharacterized protein</fullName>
    </submittedName>
</protein>